<dbReference type="InterPro" id="IPR006139">
    <property type="entry name" value="D-isomer_2_OHA_DH_cat_dom"/>
</dbReference>
<evidence type="ECO:0000313" key="7">
    <source>
        <dbReference type="EMBL" id="CAA9322156.1"/>
    </source>
</evidence>
<keyword evidence="2 4" id="KW-0560">Oxidoreductase</keyword>
<dbReference type="Gene3D" id="3.40.50.720">
    <property type="entry name" value="NAD(P)-binding Rossmann-like Domain"/>
    <property type="match status" value="2"/>
</dbReference>
<dbReference type="GO" id="GO:0004617">
    <property type="term" value="F:phosphoglycerate dehydrogenase activity"/>
    <property type="evidence" value="ECO:0007669"/>
    <property type="project" value="UniProtKB-EC"/>
</dbReference>
<dbReference type="SUPFAM" id="SSF52283">
    <property type="entry name" value="Formate/glycerate dehydrogenase catalytic domain-like"/>
    <property type="match status" value="1"/>
</dbReference>
<comment type="similarity">
    <text evidence="1 4">Belongs to the D-isomer specific 2-hydroxyacid dehydrogenase family.</text>
</comment>
<evidence type="ECO:0000256" key="2">
    <source>
        <dbReference type="ARBA" id="ARBA00023002"/>
    </source>
</evidence>
<dbReference type="EC" id="1.1.1.95" evidence="7"/>
<evidence type="ECO:0000259" key="6">
    <source>
        <dbReference type="Pfam" id="PF02826"/>
    </source>
</evidence>
<dbReference type="GO" id="GO:0051287">
    <property type="term" value="F:NAD binding"/>
    <property type="evidence" value="ECO:0007669"/>
    <property type="project" value="InterPro"/>
</dbReference>
<name>A0A6J4L3M5_9ACTN</name>
<dbReference type="InterPro" id="IPR050857">
    <property type="entry name" value="D-2-hydroxyacid_DH"/>
</dbReference>
<proteinExistence type="inferred from homology"/>
<dbReference type="Pfam" id="PF02826">
    <property type="entry name" value="2-Hacid_dh_C"/>
    <property type="match status" value="1"/>
</dbReference>
<dbReference type="InterPro" id="IPR006140">
    <property type="entry name" value="D-isomer_DH_NAD-bd"/>
</dbReference>
<dbReference type="PANTHER" id="PTHR42789:SF1">
    <property type="entry name" value="D-ISOMER SPECIFIC 2-HYDROXYACID DEHYDROGENASE FAMILY PROTEIN (AFU_ORTHOLOGUE AFUA_6G10090)"/>
    <property type="match status" value="1"/>
</dbReference>
<feature type="domain" description="D-isomer specific 2-hydroxyacid dehydrogenase catalytic" evidence="5">
    <location>
        <begin position="3"/>
        <end position="319"/>
    </location>
</feature>
<dbReference type="EMBL" id="CADCUH010000027">
    <property type="protein sequence ID" value="CAA9322156.1"/>
    <property type="molecule type" value="Genomic_DNA"/>
</dbReference>
<gene>
    <name evidence="7" type="ORF">AVDCRST_MAG36-586</name>
</gene>
<dbReference type="InterPro" id="IPR036291">
    <property type="entry name" value="NAD(P)-bd_dom_sf"/>
</dbReference>
<evidence type="ECO:0000256" key="1">
    <source>
        <dbReference type="ARBA" id="ARBA00005854"/>
    </source>
</evidence>
<dbReference type="PANTHER" id="PTHR42789">
    <property type="entry name" value="D-ISOMER SPECIFIC 2-HYDROXYACID DEHYDROGENASE FAMILY PROTEIN (AFU_ORTHOLOGUE AFUA_6G10090)"/>
    <property type="match status" value="1"/>
</dbReference>
<dbReference type="SUPFAM" id="SSF51735">
    <property type="entry name" value="NAD(P)-binding Rossmann-fold domains"/>
    <property type="match status" value="1"/>
</dbReference>
<sequence>MRILVADKLPAHVADTLRAARHEVRLEPDLTAATLPEAVGGVDVLVVRSTKVTADTVRAADALRLVVRAGSGTDTIDCDEATRCGVLVANVPGANALAVAELTMGLLLAVDRAIPDATAELRAGRWDKKRFSAVGRGLHGRRLGIVGLGGIGLAVAERAAAFGMSLVALEKGSRSAEASRRIDALGIRLVPDLVALAAEVDVLTLHVPLATGTEGLVGAEVLDALQPGILLNTSRAEVVDTEALLARLDDGSLSAGLDVFPDEPGSGTAEWRSPLAAHPRVVGTHHIGASTEQAQDAVARGVVEVVTAFAGGELRNVVNQPATAESAP</sequence>
<dbReference type="Pfam" id="PF00389">
    <property type="entry name" value="2-Hacid_dh"/>
    <property type="match status" value="1"/>
</dbReference>
<reference evidence="7" key="1">
    <citation type="submission" date="2020-02" db="EMBL/GenBank/DDBJ databases">
        <authorList>
            <person name="Meier V. D."/>
        </authorList>
    </citation>
    <scope>NUCLEOTIDE SEQUENCE</scope>
    <source>
        <strain evidence="7">AVDCRST_MAG36</strain>
    </source>
</reference>
<feature type="domain" description="D-isomer specific 2-hydroxyacid dehydrogenase NAD-binding" evidence="6">
    <location>
        <begin position="104"/>
        <end position="288"/>
    </location>
</feature>
<organism evidence="7">
    <name type="scientific">uncultured Nocardioidaceae bacterium</name>
    <dbReference type="NCBI Taxonomy" id="253824"/>
    <lineage>
        <taxon>Bacteria</taxon>
        <taxon>Bacillati</taxon>
        <taxon>Actinomycetota</taxon>
        <taxon>Actinomycetes</taxon>
        <taxon>Propionibacteriales</taxon>
        <taxon>Nocardioidaceae</taxon>
        <taxon>environmental samples</taxon>
    </lineage>
</organism>
<evidence type="ECO:0000259" key="5">
    <source>
        <dbReference type="Pfam" id="PF00389"/>
    </source>
</evidence>
<accession>A0A6J4L3M5</accession>
<dbReference type="AlphaFoldDB" id="A0A6J4L3M5"/>
<evidence type="ECO:0000256" key="3">
    <source>
        <dbReference type="ARBA" id="ARBA00023027"/>
    </source>
</evidence>
<protein>
    <submittedName>
        <fullName evidence="7">D-3-phosphoglycerate dehydrogenase</fullName>
        <ecNumber evidence="7">1.1.1.95</ecNumber>
    </submittedName>
</protein>
<evidence type="ECO:0000256" key="4">
    <source>
        <dbReference type="RuleBase" id="RU003719"/>
    </source>
</evidence>
<keyword evidence="3" id="KW-0520">NAD</keyword>